<dbReference type="Proteomes" id="UP001055712">
    <property type="component" value="Unassembled WGS sequence"/>
</dbReference>
<feature type="domain" description="Tubby C-terminal" evidence="3">
    <location>
        <begin position="421"/>
        <end position="660"/>
    </location>
</feature>
<dbReference type="InterPro" id="IPR025659">
    <property type="entry name" value="Tubby-like_C"/>
</dbReference>
<comment type="caution">
    <text evidence="4">The sequence shown here is derived from an EMBL/GenBank/DDBJ whole genome shotgun (WGS) entry which is preliminary data.</text>
</comment>
<reference evidence="4" key="1">
    <citation type="journal article" date="2019" name="Plant J.">
        <title>Chlorella vulgaris genome assembly and annotation reveals the molecular basis for metabolic acclimation to high light conditions.</title>
        <authorList>
            <person name="Cecchin M."/>
            <person name="Marcolungo L."/>
            <person name="Rossato M."/>
            <person name="Girolomoni L."/>
            <person name="Cosentino E."/>
            <person name="Cuine S."/>
            <person name="Li-Beisson Y."/>
            <person name="Delledonne M."/>
            <person name="Ballottari M."/>
        </authorList>
    </citation>
    <scope>NUCLEOTIDE SEQUENCE</scope>
    <source>
        <strain evidence="4">211/11P</strain>
    </source>
</reference>
<keyword evidence="5" id="KW-1185">Reference proteome</keyword>
<sequence>MADTQRMEASDPDDLAVRPVTARTWQALASEEGSGHQIGQAVWRTNDLFHGFEGDATPTTHSAAHATPPLYQPTSARPGTPTPKFGEQPPPQRQQHIITPSRLFSPGAAPAGGRSQIRNNGVGSGASGGPQTADVLSVDRQAATGAGSAAGVSAAADTNSSSTQQPRQWQRQQHLDIAARPTTAPARPAGLPLRTSIVSIPYLQQPPGRQSLTPRPGTAQGSTGTDNSPRTLPNFAGAVTFSSGDMGPGSRPQTGGPRLSLPGKLAANPGSSTRPSTPSFQPVALSRPATAQPTAAAASSSDTSQFTIKAAHRPAGLSGFGSEGPAGAYPQPPSTAPLLQSGFQGAVPAALQQQQQAGSLASFGISAAAFVAVPPKLAKADVTADGQSSADSKAALPAPTQAALLATASLSSKADLRRFLLTPGPADKPLCCKIVRSSGGLLKSSQQYKLLVEQDSGKTGTFLVAARKRKGGPSGATYVLSVDQHDISRHSASYVGKLRSNFLGTEFAIHDAGSKTGKDGPAQCELGAALYQTNVLGTKGPRKMTVLIPKLEAGGHRPLPLSPKGEGDTLLGQYKAYNLSSCVVLRNKPPRWNQSLGAYCLNFAGRVTQASVKNFQLVSVDNMERTILQFGKVADDVFTMDFSYPMTALQAFAICLSSFASKLATQ</sequence>
<name>A0A9D4TRD5_CHLVU</name>
<dbReference type="PANTHER" id="PTHR16517:SF7">
    <property type="entry name" value="PROTEIN KING TUBBY"/>
    <property type="match status" value="1"/>
</dbReference>
<organism evidence="4 5">
    <name type="scientific">Chlorella vulgaris</name>
    <name type="common">Green alga</name>
    <dbReference type="NCBI Taxonomy" id="3077"/>
    <lineage>
        <taxon>Eukaryota</taxon>
        <taxon>Viridiplantae</taxon>
        <taxon>Chlorophyta</taxon>
        <taxon>core chlorophytes</taxon>
        <taxon>Trebouxiophyceae</taxon>
        <taxon>Chlorellales</taxon>
        <taxon>Chlorellaceae</taxon>
        <taxon>Chlorella clade</taxon>
        <taxon>Chlorella</taxon>
    </lineage>
</organism>
<feature type="compositionally biased region" description="Low complexity" evidence="2">
    <location>
        <begin position="142"/>
        <end position="156"/>
    </location>
</feature>
<dbReference type="SUPFAM" id="SSF54518">
    <property type="entry name" value="Tubby C-terminal domain-like"/>
    <property type="match status" value="1"/>
</dbReference>
<evidence type="ECO:0000313" key="4">
    <source>
        <dbReference type="EMBL" id="KAI3432604.1"/>
    </source>
</evidence>
<dbReference type="PRINTS" id="PR01573">
    <property type="entry name" value="SUPERTUBBY"/>
</dbReference>
<dbReference type="InterPro" id="IPR000007">
    <property type="entry name" value="Tubby_C"/>
</dbReference>
<evidence type="ECO:0000256" key="2">
    <source>
        <dbReference type="SAM" id="MobiDB-lite"/>
    </source>
</evidence>
<dbReference type="Gene3D" id="3.20.90.10">
    <property type="entry name" value="Tubby Protein, Chain A"/>
    <property type="match status" value="1"/>
</dbReference>
<feature type="compositionally biased region" description="Polar residues" evidence="2">
    <location>
        <begin position="269"/>
        <end position="280"/>
    </location>
</feature>
<dbReference type="OrthoDB" id="8775810at2759"/>
<evidence type="ECO:0000256" key="1">
    <source>
        <dbReference type="ARBA" id="ARBA00007129"/>
    </source>
</evidence>
<dbReference type="PANTHER" id="PTHR16517">
    <property type="entry name" value="TUBBY-RELATED"/>
    <property type="match status" value="1"/>
</dbReference>
<comment type="similarity">
    <text evidence="1">Belongs to the TUB family.</text>
</comment>
<feature type="compositionally biased region" description="Low complexity" evidence="2">
    <location>
        <begin position="288"/>
        <end position="307"/>
    </location>
</feature>
<feature type="region of interest" description="Disordered" evidence="2">
    <location>
        <begin position="204"/>
        <end position="340"/>
    </location>
</feature>
<accession>A0A9D4TRD5</accession>
<dbReference type="EMBL" id="SIDB01000005">
    <property type="protein sequence ID" value="KAI3432604.1"/>
    <property type="molecule type" value="Genomic_DNA"/>
</dbReference>
<feature type="compositionally biased region" description="Low complexity" evidence="2">
    <location>
        <begin position="56"/>
        <end position="69"/>
    </location>
</feature>
<proteinExistence type="inferred from homology"/>
<evidence type="ECO:0000259" key="3">
    <source>
        <dbReference type="Pfam" id="PF01167"/>
    </source>
</evidence>
<feature type="region of interest" description="Disordered" evidence="2">
    <location>
        <begin position="53"/>
        <end position="175"/>
    </location>
</feature>
<reference evidence="4" key="2">
    <citation type="submission" date="2020-11" db="EMBL/GenBank/DDBJ databases">
        <authorList>
            <person name="Cecchin M."/>
            <person name="Marcolungo L."/>
            <person name="Rossato M."/>
            <person name="Girolomoni L."/>
            <person name="Cosentino E."/>
            <person name="Cuine S."/>
            <person name="Li-Beisson Y."/>
            <person name="Delledonne M."/>
            <person name="Ballottari M."/>
        </authorList>
    </citation>
    <scope>NUCLEOTIDE SEQUENCE</scope>
    <source>
        <strain evidence="4">211/11P</strain>
        <tissue evidence="4">Whole cell</tissue>
    </source>
</reference>
<protein>
    <recommendedName>
        <fullName evidence="3">Tubby C-terminal domain-containing protein</fullName>
    </recommendedName>
</protein>
<feature type="compositionally biased region" description="Polar residues" evidence="2">
    <location>
        <begin position="207"/>
        <end position="231"/>
    </location>
</feature>
<feature type="compositionally biased region" description="Low complexity" evidence="2">
    <location>
        <begin position="164"/>
        <end position="175"/>
    </location>
</feature>
<gene>
    <name evidence="4" type="ORF">D9Q98_004151</name>
</gene>
<dbReference type="AlphaFoldDB" id="A0A9D4TRD5"/>
<dbReference type="Pfam" id="PF01167">
    <property type="entry name" value="Tub"/>
    <property type="match status" value="1"/>
</dbReference>
<evidence type="ECO:0000313" key="5">
    <source>
        <dbReference type="Proteomes" id="UP001055712"/>
    </source>
</evidence>